<comment type="caution">
    <text evidence="1">The sequence shown here is derived from an EMBL/GenBank/DDBJ whole genome shotgun (WGS) entry which is preliminary data.</text>
</comment>
<reference evidence="1 2" key="1">
    <citation type="submission" date="2023-08" db="EMBL/GenBank/DDBJ databases">
        <title>Black Yeasts Isolated from many extreme environments.</title>
        <authorList>
            <person name="Coleine C."/>
            <person name="Stajich J.E."/>
            <person name="Selbmann L."/>
        </authorList>
    </citation>
    <scope>NUCLEOTIDE SEQUENCE [LARGE SCALE GENOMIC DNA]</scope>
    <source>
        <strain evidence="1 2">CCFEE 5935</strain>
    </source>
</reference>
<dbReference type="RefSeq" id="XP_064655429.1">
    <property type="nucleotide sequence ID" value="XM_064806612.1"/>
</dbReference>
<protein>
    <submittedName>
        <fullName evidence="1">Uncharacterized protein</fullName>
    </submittedName>
</protein>
<gene>
    <name evidence="1" type="ORF">LTR77_009384</name>
</gene>
<dbReference type="EMBL" id="JAVRRT010000017">
    <property type="protein sequence ID" value="KAK5165286.1"/>
    <property type="molecule type" value="Genomic_DNA"/>
</dbReference>
<dbReference type="GeneID" id="89930716"/>
<dbReference type="Proteomes" id="UP001337655">
    <property type="component" value="Unassembled WGS sequence"/>
</dbReference>
<sequence length="304" mass="35047">MDDSPLSRLPRELRDMVYRLVLHQPEGIVYEHFMLYYYPTGQAGWELHDDYHTRQNPNGVFVERYNGAQLEFTGPAVLPGRGRISRFQADRKGDAVDHFGLLKTCRQVRQESKPLLFAVNDVVIPTWSRHLRHPNTPRYGPSGYWTKLVELDPLEDLIRTWRGQPPLSIVLEIQEPVTSSRLPYSLAWGMKRLLGQPGYSAFNLRLSVPFPDRFDQHNATAFTLAVCNLRHQWSPKWRADVVVRDGRKTSQRALDYFRKERASLGEEQAAETKLLDRNDMELGTLVTLFPVNGNGGQGYSIEKR</sequence>
<proteinExistence type="predicted"/>
<accession>A0AAV9NZV7</accession>
<name>A0AAV9NZV7_9PEZI</name>
<dbReference type="AlphaFoldDB" id="A0AAV9NZV7"/>
<keyword evidence="2" id="KW-1185">Reference proteome</keyword>
<organism evidence="1 2">
    <name type="scientific">Saxophila tyrrhenica</name>
    <dbReference type="NCBI Taxonomy" id="1690608"/>
    <lineage>
        <taxon>Eukaryota</taxon>
        <taxon>Fungi</taxon>
        <taxon>Dikarya</taxon>
        <taxon>Ascomycota</taxon>
        <taxon>Pezizomycotina</taxon>
        <taxon>Dothideomycetes</taxon>
        <taxon>Dothideomycetidae</taxon>
        <taxon>Mycosphaerellales</taxon>
        <taxon>Extremaceae</taxon>
        <taxon>Saxophila</taxon>
    </lineage>
</organism>
<evidence type="ECO:0000313" key="2">
    <source>
        <dbReference type="Proteomes" id="UP001337655"/>
    </source>
</evidence>
<evidence type="ECO:0000313" key="1">
    <source>
        <dbReference type="EMBL" id="KAK5165286.1"/>
    </source>
</evidence>